<dbReference type="RefSeq" id="WP_212513535.1">
    <property type="nucleotide sequence ID" value="NZ_CAWQDX010000046.1"/>
</dbReference>
<evidence type="ECO:0000313" key="12">
    <source>
        <dbReference type="Proteomes" id="UP000675653"/>
    </source>
</evidence>
<feature type="transmembrane region" description="Helical" evidence="9">
    <location>
        <begin position="164"/>
        <end position="189"/>
    </location>
</feature>
<evidence type="ECO:0000256" key="9">
    <source>
        <dbReference type="SAM" id="Phobius"/>
    </source>
</evidence>
<gene>
    <name evidence="11" type="ORF">KAT72_10370</name>
</gene>
<dbReference type="InterPro" id="IPR002524">
    <property type="entry name" value="Cation_efflux"/>
</dbReference>
<evidence type="ECO:0000256" key="3">
    <source>
        <dbReference type="ARBA" id="ARBA00022448"/>
    </source>
</evidence>
<evidence type="ECO:0000256" key="4">
    <source>
        <dbReference type="ARBA" id="ARBA00022496"/>
    </source>
</evidence>
<dbReference type="InterPro" id="IPR050291">
    <property type="entry name" value="CDF_Transporter"/>
</dbReference>
<dbReference type="NCBIfam" id="TIGR01297">
    <property type="entry name" value="CDF"/>
    <property type="match status" value="1"/>
</dbReference>
<dbReference type="PANTHER" id="PTHR43840:SF15">
    <property type="entry name" value="MITOCHONDRIAL METAL TRANSPORTER 1-RELATED"/>
    <property type="match status" value="1"/>
</dbReference>
<feature type="transmembrane region" description="Helical" evidence="9">
    <location>
        <begin position="124"/>
        <end position="144"/>
    </location>
</feature>
<keyword evidence="8 9" id="KW-0472">Membrane</keyword>
<comment type="caution">
    <text evidence="11">The sequence shown here is derived from an EMBL/GenBank/DDBJ whole genome shotgun (WGS) entry which is preliminary data.</text>
</comment>
<keyword evidence="5 9" id="KW-0812">Transmembrane</keyword>
<keyword evidence="6" id="KW-0862">Zinc</keyword>
<keyword evidence="4" id="KW-0408">Iron</keyword>
<dbReference type="Gene3D" id="1.20.1510.10">
    <property type="entry name" value="Cation efflux protein transmembrane domain"/>
    <property type="match status" value="1"/>
</dbReference>
<protein>
    <submittedName>
        <fullName evidence="11">Cation diffusion facilitator family transporter</fullName>
    </submittedName>
</protein>
<keyword evidence="6" id="KW-0864">Zinc transport</keyword>
<feature type="transmembrane region" description="Helical" evidence="9">
    <location>
        <begin position="21"/>
        <end position="42"/>
    </location>
</feature>
<feature type="transmembrane region" description="Helical" evidence="9">
    <location>
        <begin position="54"/>
        <end position="73"/>
    </location>
</feature>
<dbReference type="SUPFAM" id="SSF161111">
    <property type="entry name" value="Cation efflux protein transmembrane domain-like"/>
    <property type="match status" value="1"/>
</dbReference>
<keyword evidence="3" id="KW-0813">Transport</keyword>
<evidence type="ECO:0000256" key="8">
    <source>
        <dbReference type="ARBA" id="ARBA00023136"/>
    </source>
</evidence>
<evidence type="ECO:0000256" key="5">
    <source>
        <dbReference type="ARBA" id="ARBA00022692"/>
    </source>
</evidence>
<keyword evidence="7 9" id="KW-1133">Transmembrane helix</keyword>
<dbReference type="EMBL" id="JAGRZL010000024">
    <property type="protein sequence ID" value="MBR7629416.1"/>
    <property type="molecule type" value="Genomic_DNA"/>
</dbReference>
<dbReference type="InterPro" id="IPR027469">
    <property type="entry name" value="Cation_efflux_TMD_sf"/>
</dbReference>
<name>A0ABS5GQJ9_9GAMM</name>
<keyword evidence="6" id="KW-0406">Ion transport</keyword>
<sequence>MAHHSYMLSKVINKFITTEKQALTLSLFCSIFFAIFGIGYGLLVGSNAIMLDGFFSLFSMGMTGLGLVTAYLVTRPDDDRFQYGYAHFEPITNFINGTIILLLCLAALYSGITTLLSGGREISLGHALIASTIATVLCSLMYFIEVELAKQFNSELVRVDSQEWLVDTILSTTLLVGFLVAMGLSAIGYDQFNHYIDPALVSLLAVCAAIVPIKVLGHSLREVLKIAPEGYIPELIDQEIEALGQRHCIRCYSHLAKSGRRFDLEINILVPIGQEWPVARQDALRHELWSRIGDALGDAWLSVCFTHEERWL</sequence>
<evidence type="ECO:0000256" key="6">
    <source>
        <dbReference type="ARBA" id="ARBA00022906"/>
    </source>
</evidence>
<feature type="transmembrane region" description="Helical" evidence="9">
    <location>
        <begin position="94"/>
        <end position="112"/>
    </location>
</feature>
<dbReference type="InterPro" id="IPR058533">
    <property type="entry name" value="Cation_efflux_TM"/>
</dbReference>
<accession>A0ABS5GQJ9</accession>
<comment type="subcellular location">
    <subcellularLocation>
        <location evidence="1">Membrane</location>
        <topology evidence="1">Multi-pass membrane protein</topology>
    </subcellularLocation>
</comment>
<organism evidence="11 12">
    <name type="scientific">Aeromonas popoffii</name>
    <dbReference type="NCBI Taxonomy" id="70856"/>
    <lineage>
        <taxon>Bacteria</taxon>
        <taxon>Pseudomonadati</taxon>
        <taxon>Pseudomonadota</taxon>
        <taxon>Gammaproteobacteria</taxon>
        <taxon>Aeromonadales</taxon>
        <taxon>Aeromonadaceae</taxon>
        <taxon>Aeromonas</taxon>
    </lineage>
</organism>
<proteinExistence type="inferred from homology"/>
<dbReference type="Pfam" id="PF01545">
    <property type="entry name" value="Cation_efflux"/>
    <property type="match status" value="1"/>
</dbReference>
<evidence type="ECO:0000256" key="7">
    <source>
        <dbReference type="ARBA" id="ARBA00022989"/>
    </source>
</evidence>
<evidence type="ECO:0000313" key="11">
    <source>
        <dbReference type="EMBL" id="MBR7629416.1"/>
    </source>
</evidence>
<feature type="transmembrane region" description="Helical" evidence="9">
    <location>
        <begin position="195"/>
        <end position="216"/>
    </location>
</feature>
<dbReference type="Proteomes" id="UP000675653">
    <property type="component" value="Unassembled WGS sequence"/>
</dbReference>
<keyword evidence="12" id="KW-1185">Reference proteome</keyword>
<evidence type="ECO:0000256" key="1">
    <source>
        <dbReference type="ARBA" id="ARBA00004141"/>
    </source>
</evidence>
<evidence type="ECO:0000256" key="2">
    <source>
        <dbReference type="ARBA" id="ARBA00010212"/>
    </source>
</evidence>
<reference evidence="11 12" key="1">
    <citation type="submission" date="2021-04" db="EMBL/GenBank/DDBJ databases">
        <title>Draft Genome of Aeromonas popoffii ID682, isolated from a natural water source in Idaho.</title>
        <authorList>
            <person name="Testerman T."/>
            <person name="Graf J."/>
        </authorList>
    </citation>
    <scope>NUCLEOTIDE SEQUENCE [LARGE SCALE GENOMIC DNA]</scope>
    <source>
        <strain evidence="11 12">ID682</strain>
    </source>
</reference>
<feature type="domain" description="Cation efflux protein transmembrane" evidence="10">
    <location>
        <begin position="23"/>
        <end position="221"/>
    </location>
</feature>
<evidence type="ECO:0000259" key="10">
    <source>
        <dbReference type="Pfam" id="PF01545"/>
    </source>
</evidence>
<dbReference type="PANTHER" id="PTHR43840">
    <property type="entry name" value="MITOCHONDRIAL METAL TRANSPORTER 1-RELATED"/>
    <property type="match status" value="1"/>
</dbReference>
<keyword evidence="4" id="KW-0410">Iron transport</keyword>
<comment type="similarity">
    <text evidence="2">Belongs to the cation diffusion facilitator (CDF) transporter (TC 2.A.4) family. FieF subfamily.</text>
</comment>